<gene>
    <name evidence="2" type="ORF">GMBLW1_37330</name>
</gene>
<sequence>MQSLGTTLLVIGIGCVAVGTVGLVSVLLGMLGVSFEFIVRPWYGPFLGGALLAGIGWSVRRQTPPSNPAV</sequence>
<keyword evidence="1" id="KW-0812">Transmembrane</keyword>
<feature type="transmembrane region" description="Helical" evidence="1">
    <location>
        <begin position="7"/>
        <end position="30"/>
    </location>
</feature>
<evidence type="ECO:0000256" key="1">
    <source>
        <dbReference type="SAM" id="Phobius"/>
    </source>
</evidence>
<keyword evidence="1" id="KW-0472">Membrane</keyword>
<keyword evidence="1" id="KW-1133">Transmembrane helix</keyword>
<dbReference type="InParanoid" id="A0A6C2YV22"/>
<proteinExistence type="predicted"/>
<dbReference type="RefSeq" id="WP_162660530.1">
    <property type="nucleotide sequence ID" value="NZ_LR593887.1"/>
</dbReference>
<evidence type="ECO:0000313" key="2">
    <source>
        <dbReference type="EMBL" id="VIP05460.1"/>
    </source>
</evidence>
<dbReference type="EMBL" id="LR586016">
    <property type="protein sequence ID" value="VIP05460.1"/>
    <property type="molecule type" value="Genomic_DNA"/>
</dbReference>
<dbReference type="EMBL" id="LR593887">
    <property type="protein sequence ID" value="VTS08276.1"/>
    <property type="molecule type" value="Genomic_DNA"/>
</dbReference>
<dbReference type="Proteomes" id="UP000464378">
    <property type="component" value="Chromosome"/>
</dbReference>
<name>A0A6C2YV22_9BACT</name>
<evidence type="ECO:0000313" key="3">
    <source>
        <dbReference type="Proteomes" id="UP000464378"/>
    </source>
</evidence>
<protein>
    <submittedName>
        <fullName evidence="2">Uncharacterized protein</fullName>
    </submittedName>
</protein>
<organism evidence="2">
    <name type="scientific">Tuwongella immobilis</name>
    <dbReference type="NCBI Taxonomy" id="692036"/>
    <lineage>
        <taxon>Bacteria</taxon>
        <taxon>Pseudomonadati</taxon>
        <taxon>Planctomycetota</taxon>
        <taxon>Planctomycetia</taxon>
        <taxon>Gemmatales</taxon>
        <taxon>Gemmataceae</taxon>
        <taxon>Tuwongella</taxon>
    </lineage>
</organism>
<accession>A0A6C2YV22</accession>
<reference evidence="2" key="1">
    <citation type="submission" date="2019-04" db="EMBL/GenBank/DDBJ databases">
        <authorList>
            <consortium name="Science for Life Laboratories"/>
        </authorList>
    </citation>
    <scope>NUCLEOTIDE SEQUENCE</scope>
    <source>
        <strain evidence="2">MBLW1</strain>
    </source>
</reference>
<feature type="transmembrane region" description="Helical" evidence="1">
    <location>
        <begin position="42"/>
        <end position="59"/>
    </location>
</feature>
<keyword evidence="3" id="KW-1185">Reference proteome</keyword>
<dbReference type="AlphaFoldDB" id="A0A6C2YV22"/>
<dbReference type="KEGG" id="tim:GMBLW1_37330"/>